<evidence type="ECO:0000313" key="15">
    <source>
        <dbReference type="Proteomes" id="UP000192569"/>
    </source>
</evidence>
<dbReference type="Pfam" id="PF13793">
    <property type="entry name" value="Pribosyltran_N"/>
    <property type="match status" value="1"/>
</dbReference>
<dbReference type="Gene3D" id="3.40.50.2020">
    <property type="match status" value="2"/>
</dbReference>
<organism evidence="14 15">
    <name type="scientific">Thermanaeromonas toyohensis ToBE</name>
    <dbReference type="NCBI Taxonomy" id="698762"/>
    <lineage>
        <taxon>Bacteria</taxon>
        <taxon>Bacillati</taxon>
        <taxon>Bacillota</taxon>
        <taxon>Clostridia</taxon>
        <taxon>Neomoorellales</taxon>
        <taxon>Neomoorellaceae</taxon>
        <taxon>Thermanaeromonas</taxon>
    </lineage>
</organism>
<feature type="binding site" evidence="12">
    <location>
        <begin position="100"/>
        <end position="101"/>
    </location>
    <ligand>
        <name>ATP</name>
        <dbReference type="ChEBI" id="CHEBI:30616"/>
    </ligand>
</feature>
<evidence type="ECO:0000256" key="3">
    <source>
        <dbReference type="ARBA" id="ARBA00022723"/>
    </source>
</evidence>
<sequence>MTSETDMLKIFTGNANPKLAQEICAYLKVPLGKAKVGRFSDGEISLAIDESVRGADVFVIQPTCNPVNDNLMELLILIDALRRASAWRITAVIPYYGYARQERKTRARDPISAKLVANLITAAGADRVLTMDLHAGAIQGFFDIPVDHLTAIPILADYFKALNLKELVVVSPDVGGVIRARNLAERLKAEIAIIDKRRPTANVAEVMNIIGEVEGKTVIMVDDLIDTAGTICLGAQALKEQGARSIYACCTHPVLSGPAVERLEASPIEEVVVCNTIPVPAEKNTPKLRHLSVAPLLGEAIIRIHRDESVSTLFD</sequence>
<dbReference type="InterPro" id="IPR029099">
    <property type="entry name" value="Pribosyltran_N"/>
</dbReference>
<feature type="binding site" evidence="12">
    <location>
        <position position="198"/>
    </location>
    <ligand>
        <name>D-ribose 5-phosphate</name>
        <dbReference type="ChEBI" id="CHEBI:78346"/>
    </ligand>
</feature>
<dbReference type="SMART" id="SM01400">
    <property type="entry name" value="Pribosyltran_N"/>
    <property type="match status" value="1"/>
</dbReference>
<dbReference type="STRING" id="698762.SAMN00808754_0155"/>
<dbReference type="FunFam" id="3.40.50.2020:FF:000001">
    <property type="entry name" value="Ribose-phosphate pyrophosphokinase"/>
    <property type="match status" value="1"/>
</dbReference>
<evidence type="ECO:0000259" key="13">
    <source>
        <dbReference type="Pfam" id="PF13793"/>
    </source>
</evidence>
<evidence type="ECO:0000256" key="2">
    <source>
        <dbReference type="ARBA" id="ARBA00022679"/>
    </source>
</evidence>
<dbReference type="GO" id="GO:0006164">
    <property type="term" value="P:purine nucleotide biosynthetic process"/>
    <property type="evidence" value="ECO:0007669"/>
    <property type="project" value="TreeGrafter"/>
</dbReference>
<evidence type="ECO:0000256" key="12">
    <source>
        <dbReference type="HAMAP-Rule" id="MF_00583"/>
    </source>
</evidence>
<dbReference type="NCBIfam" id="TIGR01251">
    <property type="entry name" value="ribP_PPkin"/>
    <property type="match status" value="1"/>
</dbReference>
<dbReference type="InterPro" id="IPR000836">
    <property type="entry name" value="PRTase_dom"/>
</dbReference>
<gene>
    <name evidence="12" type="primary">prs</name>
    <name evidence="14" type="ORF">SAMN00808754_0155</name>
</gene>
<dbReference type="NCBIfam" id="NF002320">
    <property type="entry name" value="PRK01259.1"/>
    <property type="match status" value="1"/>
</dbReference>
<keyword evidence="12" id="KW-0963">Cytoplasm</keyword>
<evidence type="ECO:0000256" key="10">
    <source>
        <dbReference type="ARBA" id="ARBA00054914"/>
    </source>
</evidence>
<dbReference type="Pfam" id="PF14572">
    <property type="entry name" value="Pribosyl_synth"/>
    <property type="match status" value="1"/>
</dbReference>
<keyword evidence="15" id="KW-1185">Reference proteome</keyword>
<dbReference type="EC" id="2.7.6.1" evidence="12"/>
<dbReference type="CDD" id="cd06223">
    <property type="entry name" value="PRTases_typeI"/>
    <property type="match status" value="1"/>
</dbReference>
<evidence type="ECO:0000313" key="14">
    <source>
        <dbReference type="EMBL" id="SMB89453.1"/>
    </source>
</evidence>
<feature type="binding site" evidence="12">
    <location>
        <position position="134"/>
    </location>
    <ligand>
        <name>Mg(2+)</name>
        <dbReference type="ChEBI" id="CHEBI:18420"/>
    </ligand>
</feature>
<name>A0A1W1V888_9FIRM</name>
<dbReference type="SUPFAM" id="SSF53271">
    <property type="entry name" value="PRTase-like"/>
    <property type="match status" value="1"/>
</dbReference>
<proteinExistence type="inferred from homology"/>
<dbReference type="PANTHER" id="PTHR10210">
    <property type="entry name" value="RIBOSE-PHOSPHATE DIPHOSPHOKINASE FAMILY MEMBER"/>
    <property type="match status" value="1"/>
</dbReference>
<keyword evidence="6 12" id="KW-0418">Kinase</keyword>
<keyword evidence="4 12" id="KW-0545">Nucleotide biosynthesis</keyword>
<dbReference type="GO" id="GO:0016301">
    <property type="term" value="F:kinase activity"/>
    <property type="evidence" value="ECO:0007669"/>
    <property type="project" value="UniProtKB-KW"/>
</dbReference>
<comment type="function">
    <text evidence="10 12">Involved in the biosynthesis of the central metabolite phospho-alpha-D-ribosyl-1-pyrophosphate (PRPP) via the transfer of pyrophosphoryl group from ATP to 1-hydroxyl of ribose-5-phosphate (Rib-5-P).</text>
</comment>
<evidence type="ECO:0000256" key="6">
    <source>
        <dbReference type="ARBA" id="ARBA00022777"/>
    </source>
</evidence>
<evidence type="ECO:0000256" key="8">
    <source>
        <dbReference type="ARBA" id="ARBA00022842"/>
    </source>
</evidence>
<dbReference type="PANTHER" id="PTHR10210:SF41">
    <property type="entry name" value="RIBOSE-PHOSPHATE PYROPHOSPHOKINASE 1, CHLOROPLASTIC"/>
    <property type="match status" value="1"/>
</dbReference>
<comment type="subunit">
    <text evidence="12">Homohexamer.</text>
</comment>
<comment type="subcellular location">
    <subcellularLocation>
        <location evidence="12">Cytoplasm</location>
    </subcellularLocation>
</comment>
<evidence type="ECO:0000256" key="1">
    <source>
        <dbReference type="ARBA" id="ARBA00004996"/>
    </source>
</evidence>
<dbReference type="GO" id="GO:0000287">
    <property type="term" value="F:magnesium ion binding"/>
    <property type="evidence" value="ECO:0007669"/>
    <property type="project" value="UniProtKB-UniRule"/>
</dbReference>
<dbReference type="OrthoDB" id="9777067at2"/>
<comment type="catalytic activity">
    <reaction evidence="9 12">
        <text>D-ribose 5-phosphate + ATP = 5-phospho-alpha-D-ribose 1-diphosphate + AMP + H(+)</text>
        <dbReference type="Rhea" id="RHEA:15609"/>
        <dbReference type="ChEBI" id="CHEBI:15378"/>
        <dbReference type="ChEBI" id="CHEBI:30616"/>
        <dbReference type="ChEBI" id="CHEBI:58017"/>
        <dbReference type="ChEBI" id="CHEBI:78346"/>
        <dbReference type="ChEBI" id="CHEBI:456215"/>
        <dbReference type="EC" id="2.7.6.1"/>
    </reaction>
</comment>
<dbReference type="AlphaFoldDB" id="A0A1W1V888"/>
<dbReference type="InterPro" id="IPR029057">
    <property type="entry name" value="PRTase-like"/>
</dbReference>
<keyword evidence="8 12" id="KW-0460">Magnesium</keyword>
<evidence type="ECO:0000256" key="4">
    <source>
        <dbReference type="ARBA" id="ARBA00022727"/>
    </source>
</evidence>
<feature type="binding site" evidence="12">
    <location>
        <begin position="41"/>
        <end position="43"/>
    </location>
    <ligand>
        <name>ATP</name>
        <dbReference type="ChEBI" id="CHEBI:30616"/>
    </ligand>
</feature>
<evidence type="ECO:0000256" key="7">
    <source>
        <dbReference type="ARBA" id="ARBA00022840"/>
    </source>
</evidence>
<dbReference type="GO" id="GO:0002189">
    <property type="term" value="C:ribose phosphate diphosphokinase complex"/>
    <property type="evidence" value="ECO:0007669"/>
    <property type="project" value="TreeGrafter"/>
</dbReference>
<feature type="binding site" evidence="12">
    <location>
        <position position="173"/>
    </location>
    <ligand>
        <name>Mg(2+)</name>
        <dbReference type="ChEBI" id="CHEBI:18420"/>
    </ligand>
</feature>
<evidence type="ECO:0000256" key="11">
    <source>
        <dbReference type="ARBA" id="ARBA00061444"/>
    </source>
</evidence>
<feature type="binding site" evidence="12">
    <location>
        <begin position="226"/>
        <end position="230"/>
    </location>
    <ligand>
        <name>D-ribose 5-phosphate</name>
        <dbReference type="ChEBI" id="CHEBI:78346"/>
    </ligand>
</feature>
<evidence type="ECO:0000256" key="9">
    <source>
        <dbReference type="ARBA" id="ARBA00049535"/>
    </source>
</evidence>
<keyword evidence="7 12" id="KW-0067">ATP-binding</keyword>
<keyword evidence="2 12" id="KW-0808">Transferase</keyword>
<dbReference type="EMBL" id="LT838272">
    <property type="protein sequence ID" value="SMB89453.1"/>
    <property type="molecule type" value="Genomic_DNA"/>
</dbReference>
<dbReference type="GO" id="GO:0004749">
    <property type="term" value="F:ribose phosphate diphosphokinase activity"/>
    <property type="evidence" value="ECO:0007669"/>
    <property type="project" value="UniProtKB-UniRule"/>
</dbReference>
<feature type="active site" evidence="12">
    <location>
        <position position="196"/>
    </location>
</feature>
<dbReference type="InterPro" id="IPR005946">
    <property type="entry name" value="Rib-P_diPkinase"/>
</dbReference>
<feature type="binding site" evidence="12">
    <location>
        <position position="222"/>
    </location>
    <ligand>
        <name>D-ribose 5-phosphate</name>
        <dbReference type="ChEBI" id="CHEBI:78346"/>
    </ligand>
</feature>
<evidence type="ECO:0000256" key="5">
    <source>
        <dbReference type="ARBA" id="ARBA00022741"/>
    </source>
</evidence>
<dbReference type="Proteomes" id="UP000192569">
    <property type="component" value="Chromosome I"/>
</dbReference>
<dbReference type="GO" id="GO:0005524">
    <property type="term" value="F:ATP binding"/>
    <property type="evidence" value="ECO:0007669"/>
    <property type="project" value="UniProtKB-KW"/>
</dbReference>
<comment type="cofactor">
    <cofactor evidence="12">
        <name>Mg(2+)</name>
        <dbReference type="ChEBI" id="CHEBI:18420"/>
    </cofactor>
    <text evidence="12">Binds 2 Mg(2+) ions per subunit.</text>
</comment>
<reference evidence="14 15" key="1">
    <citation type="submission" date="2017-04" db="EMBL/GenBank/DDBJ databases">
        <authorList>
            <person name="Afonso C.L."/>
            <person name="Miller P.J."/>
            <person name="Scott M.A."/>
            <person name="Spackman E."/>
            <person name="Goraichik I."/>
            <person name="Dimitrov K.M."/>
            <person name="Suarez D.L."/>
            <person name="Swayne D.E."/>
        </authorList>
    </citation>
    <scope>NUCLEOTIDE SEQUENCE [LARGE SCALE GENOMIC DNA]</scope>
    <source>
        <strain evidence="14 15">ToBE</strain>
    </source>
</reference>
<dbReference type="InterPro" id="IPR037515">
    <property type="entry name" value="Rib-P_diPkinase_bac"/>
</dbReference>
<feature type="domain" description="Ribose-phosphate pyrophosphokinase N-terminal" evidence="13">
    <location>
        <begin position="8"/>
        <end position="124"/>
    </location>
</feature>
<keyword evidence="3 12" id="KW-0479">Metal-binding</keyword>
<accession>A0A1W1V888</accession>
<dbReference type="UniPathway" id="UPA00087">
    <property type="reaction ID" value="UER00172"/>
</dbReference>
<dbReference type="RefSeq" id="WP_157109720.1">
    <property type="nucleotide sequence ID" value="NZ_LT838272.1"/>
</dbReference>
<keyword evidence="5 12" id="KW-0547">Nucleotide-binding</keyword>
<dbReference type="HAMAP" id="MF_00583_B">
    <property type="entry name" value="RibP_PPkinase_B"/>
    <property type="match status" value="1"/>
</dbReference>
<protein>
    <recommendedName>
        <fullName evidence="12">Ribose-phosphate pyrophosphokinase</fullName>
        <shortName evidence="12">RPPK</shortName>
        <ecNumber evidence="12">2.7.6.1</ecNumber>
    </recommendedName>
    <alternativeName>
        <fullName evidence="12">5-phospho-D-ribosyl alpha-1-diphosphate synthase</fullName>
    </alternativeName>
    <alternativeName>
        <fullName evidence="12">Phosphoribosyl diphosphate synthase</fullName>
    </alternativeName>
    <alternativeName>
        <fullName evidence="12">Phosphoribosyl pyrophosphate synthase</fullName>
        <shortName evidence="12">P-Rib-PP synthase</shortName>
        <shortName evidence="12">PRPP synthase</shortName>
        <shortName evidence="12">PRPPase</shortName>
    </alternativeName>
</protein>
<dbReference type="GO" id="GO:0005737">
    <property type="term" value="C:cytoplasm"/>
    <property type="evidence" value="ECO:0007669"/>
    <property type="project" value="UniProtKB-SubCell"/>
</dbReference>
<comment type="pathway">
    <text evidence="1 12">Metabolic intermediate biosynthesis; 5-phospho-alpha-D-ribose 1-diphosphate biosynthesis; 5-phospho-alpha-D-ribose 1-diphosphate from D-ribose 5-phosphate (route I): step 1/1.</text>
</comment>
<comment type="similarity">
    <text evidence="11 12">Belongs to the ribose-phosphate pyrophosphokinase family. Class I subfamily.</text>
</comment>
<dbReference type="GO" id="GO:0006015">
    <property type="term" value="P:5-phosphoribose 1-diphosphate biosynthetic process"/>
    <property type="evidence" value="ECO:0007669"/>
    <property type="project" value="UniProtKB-UniRule"/>
</dbReference>